<dbReference type="NCBIfam" id="TIGR00444">
    <property type="entry name" value="mazG"/>
    <property type="match status" value="1"/>
</dbReference>
<dbReference type="Pfam" id="PF03819">
    <property type="entry name" value="MazG"/>
    <property type="match status" value="2"/>
</dbReference>
<dbReference type="SUPFAM" id="SSF101386">
    <property type="entry name" value="all-alpha NTP pyrophosphatases"/>
    <property type="match status" value="2"/>
</dbReference>
<proteinExistence type="inferred from homology"/>
<feature type="domain" description="NTP pyrophosphohydrolase MazG-like" evidence="5">
    <location>
        <begin position="26"/>
        <end position="99"/>
    </location>
</feature>
<dbReference type="GO" id="GO:0046047">
    <property type="term" value="P:TTP catabolic process"/>
    <property type="evidence" value="ECO:0007669"/>
    <property type="project" value="TreeGrafter"/>
</dbReference>
<dbReference type="CDD" id="cd11528">
    <property type="entry name" value="NTP-PPase_MazG_Nterm"/>
    <property type="match status" value="1"/>
</dbReference>
<dbReference type="Gene3D" id="1.10.287.1080">
    <property type="entry name" value="MazG-like"/>
    <property type="match status" value="2"/>
</dbReference>
<comment type="similarity">
    <text evidence="2">Belongs to the nucleoside triphosphate pyrophosphohydrolase family.</text>
</comment>
<dbReference type="InterPro" id="IPR048015">
    <property type="entry name" value="NTP-PPase_MazG-like_N"/>
</dbReference>
<keyword evidence="6" id="KW-0378">Hydrolase</keyword>
<dbReference type="AlphaFoldDB" id="A0A7V4WTJ0"/>
<dbReference type="InterPro" id="IPR011551">
    <property type="entry name" value="NTP_PyrPHydrolase_MazG"/>
</dbReference>
<dbReference type="EC" id="3.6.1.8" evidence="3"/>
<comment type="catalytic activity">
    <reaction evidence="1">
        <text>ATP + H2O = AMP + diphosphate + H(+)</text>
        <dbReference type="Rhea" id="RHEA:14245"/>
        <dbReference type="ChEBI" id="CHEBI:15377"/>
        <dbReference type="ChEBI" id="CHEBI:15378"/>
        <dbReference type="ChEBI" id="CHEBI:30616"/>
        <dbReference type="ChEBI" id="CHEBI:33019"/>
        <dbReference type="ChEBI" id="CHEBI:456215"/>
        <dbReference type="EC" id="3.6.1.8"/>
    </reaction>
</comment>
<reference evidence="6" key="1">
    <citation type="journal article" date="2020" name="mSystems">
        <title>Genome- and Community-Level Interaction Insights into Carbon Utilization and Element Cycling Functions of Hydrothermarchaeota in Hydrothermal Sediment.</title>
        <authorList>
            <person name="Zhou Z."/>
            <person name="Liu Y."/>
            <person name="Xu W."/>
            <person name="Pan J."/>
            <person name="Luo Z.H."/>
            <person name="Li M."/>
        </authorList>
    </citation>
    <scope>NUCLEOTIDE SEQUENCE [LARGE SCALE GENOMIC DNA]</scope>
    <source>
        <strain evidence="6">HyVt-577</strain>
    </source>
</reference>
<evidence type="ECO:0000256" key="1">
    <source>
        <dbReference type="ARBA" id="ARBA00052141"/>
    </source>
</evidence>
<dbReference type="GO" id="GO:0046076">
    <property type="term" value="P:dTTP catabolic process"/>
    <property type="evidence" value="ECO:0007669"/>
    <property type="project" value="TreeGrafter"/>
</dbReference>
<dbReference type="GO" id="GO:0006950">
    <property type="term" value="P:response to stress"/>
    <property type="evidence" value="ECO:0007669"/>
    <property type="project" value="UniProtKB-ARBA"/>
</dbReference>
<dbReference type="PANTHER" id="PTHR30522">
    <property type="entry name" value="NUCLEOSIDE TRIPHOSPHATE PYROPHOSPHOHYDROLASE"/>
    <property type="match status" value="1"/>
</dbReference>
<comment type="caution">
    <text evidence="6">The sequence shown here is derived from an EMBL/GenBank/DDBJ whole genome shotgun (WGS) entry which is preliminary data.</text>
</comment>
<dbReference type="GO" id="GO:0047693">
    <property type="term" value="F:ATP diphosphatase activity"/>
    <property type="evidence" value="ECO:0007669"/>
    <property type="project" value="UniProtKB-EC"/>
</dbReference>
<protein>
    <recommendedName>
        <fullName evidence="4">Nucleoside triphosphate pyrophosphohydrolase</fullName>
        <ecNumber evidence="3">3.6.1.8</ecNumber>
    </recommendedName>
</protein>
<dbReference type="GO" id="GO:0046052">
    <property type="term" value="P:UTP catabolic process"/>
    <property type="evidence" value="ECO:0007669"/>
    <property type="project" value="TreeGrafter"/>
</dbReference>
<dbReference type="Proteomes" id="UP000885779">
    <property type="component" value="Unassembled WGS sequence"/>
</dbReference>
<evidence type="ECO:0000313" key="6">
    <source>
        <dbReference type="EMBL" id="HGY54304.1"/>
    </source>
</evidence>
<evidence type="ECO:0000256" key="3">
    <source>
        <dbReference type="ARBA" id="ARBA00066372"/>
    </source>
</evidence>
<dbReference type="GO" id="GO:0046081">
    <property type="term" value="P:dUTP catabolic process"/>
    <property type="evidence" value="ECO:0007669"/>
    <property type="project" value="TreeGrafter"/>
</dbReference>
<dbReference type="FunFam" id="1.10.287.1080:FF:000001">
    <property type="entry name" value="Nucleoside triphosphate pyrophosphohydrolase"/>
    <property type="match status" value="1"/>
</dbReference>
<organism evidence="6">
    <name type="scientific">Caldithrix abyssi</name>
    <dbReference type="NCBI Taxonomy" id="187145"/>
    <lineage>
        <taxon>Bacteria</taxon>
        <taxon>Pseudomonadati</taxon>
        <taxon>Calditrichota</taxon>
        <taxon>Calditrichia</taxon>
        <taxon>Calditrichales</taxon>
        <taxon>Calditrichaceae</taxon>
        <taxon>Caldithrix</taxon>
    </lineage>
</organism>
<dbReference type="PANTHER" id="PTHR30522:SF0">
    <property type="entry name" value="NUCLEOSIDE TRIPHOSPHATE PYROPHOSPHOHYDROLASE"/>
    <property type="match status" value="1"/>
</dbReference>
<dbReference type="GO" id="GO:0006203">
    <property type="term" value="P:dGTP catabolic process"/>
    <property type="evidence" value="ECO:0007669"/>
    <property type="project" value="TreeGrafter"/>
</dbReference>
<dbReference type="FunFam" id="1.10.287.1080:FF:000003">
    <property type="entry name" value="Nucleoside triphosphate pyrophosphohydrolase"/>
    <property type="match status" value="1"/>
</dbReference>
<feature type="domain" description="NTP pyrophosphohydrolase MazG-like" evidence="5">
    <location>
        <begin position="162"/>
        <end position="223"/>
    </location>
</feature>
<accession>A0A7V4WTJ0</accession>
<dbReference type="InterPro" id="IPR048011">
    <property type="entry name" value="NTP-PPase_MazG-like_C"/>
</dbReference>
<sequence>MAAEKTAQLLRIMERLRKECPWDAKQTHHSLKPYLLEETYEVLETIDGEEWDKLAGELGDLLLQIVFHSTIAEEEGLFDFAEVAERISNKLIERHPHVFGDKTIHDAKSVQENWEHSKVKNEDRQSILSGVPRAMPALLQAQRLQEKAATVGFDWGELQPVIAKIDEEWNEFKTAVEKGNLLNAQEEFGDVLFSMVNISRFIGINAEDALRNTSQKFIRRFSHIEKQYNSNPQAMKEAGLEELDRHWNDAKDVTR</sequence>
<dbReference type="GO" id="GO:0046061">
    <property type="term" value="P:dATP catabolic process"/>
    <property type="evidence" value="ECO:0007669"/>
    <property type="project" value="TreeGrafter"/>
</dbReference>
<name>A0A7V4WTJ0_CALAY</name>
<evidence type="ECO:0000256" key="2">
    <source>
        <dbReference type="ARBA" id="ARBA00061115"/>
    </source>
</evidence>
<evidence type="ECO:0000259" key="5">
    <source>
        <dbReference type="Pfam" id="PF03819"/>
    </source>
</evidence>
<evidence type="ECO:0000256" key="4">
    <source>
        <dbReference type="ARBA" id="ARBA00074799"/>
    </source>
</evidence>
<dbReference type="EMBL" id="DRQG01000015">
    <property type="protein sequence ID" value="HGY54304.1"/>
    <property type="molecule type" value="Genomic_DNA"/>
</dbReference>
<dbReference type="InterPro" id="IPR004518">
    <property type="entry name" value="MazG-like_dom"/>
</dbReference>
<gene>
    <name evidence="6" type="ORF">ENK44_01255</name>
</gene>
<dbReference type="NCBIfam" id="NF007113">
    <property type="entry name" value="PRK09562.1"/>
    <property type="match status" value="1"/>
</dbReference>
<dbReference type="CDD" id="cd11529">
    <property type="entry name" value="NTP-PPase_MazG_Cterm"/>
    <property type="match status" value="1"/>
</dbReference>